<proteinExistence type="predicted"/>
<reference evidence="3" key="1">
    <citation type="journal article" date="2019" name="Int. J. Syst. Evol. Microbiol.">
        <title>The Global Catalogue of Microorganisms (GCM) 10K type strain sequencing project: providing services to taxonomists for standard genome sequencing and annotation.</title>
        <authorList>
            <consortium name="The Broad Institute Genomics Platform"/>
            <consortium name="The Broad Institute Genome Sequencing Center for Infectious Disease"/>
            <person name="Wu L."/>
            <person name="Ma J."/>
        </authorList>
    </citation>
    <scope>NUCLEOTIDE SEQUENCE [LARGE SCALE GENOMIC DNA]</scope>
    <source>
        <strain evidence="3">JCM 13006</strain>
    </source>
</reference>
<dbReference type="EMBL" id="BAABIS010000001">
    <property type="protein sequence ID" value="GAA4835477.1"/>
    <property type="molecule type" value="Genomic_DNA"/>
</dbReference>
<dbReference type="Proteomes" id="UP001501752">
    <property type="component" value="Unassembled WGS sequence"/>
</dbReference>
<evidence type="ECO:0000313" key="2">
    <source>
        <dbReference type="EMBL" id="GAA4835477.1"/>
    </source>
</evidence>
<sequence length="107" mass="11331">MERGSFETDDPHEESDAALLRGCLAFLLVAASVLGLLLGYAATVEEEDPAGMPDAGHLGFGLLMNGVTVLLAAGGFWASRKWFARALSVLVLAAALYRTVHVWNLAS</sequence>
<name>A0ABP9D938_9ACTN</name>
<keyword evidence="1" id="KW-0472">Membrane</keyword>
<accession>A0ABP9D938</accession>
<feature type="transmembrane region" description="Helical" evidence="1">
    <location>
        <begin position="82"/>
        <end position="100"/>
    </location>
</feature>
<evidence type="ECO:0000313" key="3">
    <source>
        <dbReference type="Proteomes" id="UP001501752"/>
    </source>
</evidence>
<keyword evidence="1" id="KW-0812">Transmembrane</keyword>
<gene>
    <name evidence="2" type="ORF">GCM10023235_07760</name>
</gene>
<protein>
    <submittedName>
        <fullName evidence="2">Uncharacterized protein</fullName>
    </submittedName>
</protein>
<evidence type="ECO:0000256" key="1">
    <source>
        <dbReference type="SAM" id="Phobius"/>
    </source>
</evidence>
<organism evidence="2 3">
    <name type="scientific">Kitasatospora terrestris</name>
    <dbReference type="NCBI Taxonomy" id="258051"/>
    <lineage>
        <taxon>Bacteria</taxon>
        <taxon>Bacillati</taxon>
        <taxon>Actinomycetota</taxon>
        <taxon>Actinomycetes</taxon>
        <taxon>Kitasatosporales</taxon>
        <taxon>Streptomycetaceae</taxon>
        <taxon>Kitasatospora</taxon>
    </lineage>
</organism>
<keyword evidence="1" id="KW-1133">Transmembrane helix</keyword>
<keyword evidence="3" id="KW-1185">Reference proteome</keyword>
<feature type="transmembrane region" description="Helical" evidence="1">
    <location>
        <begin position="18"/>
        <end position="43"/>
    </location>
</feature>
<comment type="caution">
    <text evidence="2">The sequence shown here is derived from an EMBL/GenBank/DDBJ whole genome shotgun (WGS) entry which is preliminary data.</text>
</comment>
<feature type="transmembrane region" description="Helical" evidence="1">
    <location>
        <begin position="55"/>
        <end position="76"/>
    </location>
</feature>
<dbReference type="RefSeq" id="WP_345695329.1">
    <property type="nucleotide sequence ID" value="NZ_BAABIS010000001.1"/>
</dbReference>